<keyword evidence="3 5" id="KW-0808">Transferase</keyword>
<keyword evidence="6" id="KW-1185">Reference proteome</keyword>
<dbReference type="InterPro" id="IPR015421">
    <property type="entry name" value="PyrdxlP-dep_Trfase_major"/>
</dbReference>
<dbReference type="Gene3D" id="3.40.640.10">
    <property type="entry name" value="Type I PLP-dependent aspartate aminotransferase-like (Major domain)"/>
    <property type="match status" value="1"/>
</dbReference>
<evidence type="ECO:0000259" key="4">
    <source>
        <dbReference type="Pfam" id="PF00155"/>
    </source>
</evidence>
<dbReference type="InterPro" id="IPR015424">
    <property type="entry name" value="PyrdxlP-dep_Trfase"/>
</dbReference>
<dbReference type="Pfam" id="PF00155">
    <property type="entry name" value="Aminotran_1_2"/>
    <property type="match status" value="1"/>
</dbReference>
<dbReference type="InterPro" id="IPR004838">
    <property type="entry name" value="NHTrfase_class1_PyrdxlP-BS"/>
</dbReference>
<dbReference type="SUPFAM" id="SSF53383">
    <property type="entry name" value="PLP-dependent transferases"/>
    <property type="match status" value="1"/>
</dbReference>
<dbReference type="RefSeq" id="WP_125239244.1">
    <property type="nucleotide sequence ID" value="NZ_JBGXRK010000088.1"/>
</dbReference>
<dbReference type="GO" id="GO:0030170">
    <property type="term" value="F:pyridoxal phosphate binding"/>
    <property type="evidence" value="ECO:0007669"/>
    <property type="project" value="InterPro"/>
</dbReference>
<reference evidence="5 6" key="1">
    <citation type="submission" date="2018-11" db="EMBL/GenBank/DDBJ databases">
        <title>Genomes From Bacteria Associated with the Canine Oral Cavity: a Test Case for Automated Genome-Based Taxonomic Assignment.</title>
        <authorList>
            <person name="Coil D.A."/>
            <person name="Jospin G."/>
            <person name="Darling A.E."/>
            <person name="Wallis C."/>
            <person name="Davis I.J."/>
            <person name="Harris S."/>
            <person name="Eisen J.A."/>
            <person name="Holcombe L.J."/>
            <person name="O'Flynn C."/>
        </authorList>
    </citation>
    <scope>NUCLEOTIDE SEQUENCE [LARGE SCALE GENOMIC DNA]</scope>
    <source>
        <strain evidence="5 6">OH1047_COT-310</strain>
    </source>
</reference>
<dbReference type="AlphaFoldDB" id="A0A3P2A606"/>
<dbReference type="GO" id="GO:0008483">
    <property type="term" value="F:transaminase activity"/>
    <property type="evidence" value="ECO:0007669"/>
    <property type="project" value="UniProtKB-KW"/>
</dbReference>
<dbReference type="PANTHER" id="PTHR42885">
    <property type="entry name" value="HISTIDINOL-PHOSPHATE AMINOTRANSFERASE-RELATED"/>
    <property type="match status" value="1"/>
</dbReference>
<sequence>MIEGHGDDSYKYNRPITANFSSNIYGKADLSALKAHLCDCIRGSGMQTPGDCLSSYPEPEPYTLEARLAARHSLTDDAVCVTSGATEAIYLIAQTFRGTHTAILQPTFSEYADACRMHGHRVVSLYRLPDEKENYLLPKEVRMLWLCNPNNPTGSVIEKELLVKLIERNPQVCFVIDQSYEHFTLELLFSPAETMAWPNVLLLHSMTKRYAVPGLRLGYVTGASNLLHRLRTNRMPWSVNRIAIEAGLYLLEHDIDNFPDITVYLQETARLHTALENIGGLEVWDTATHFMLIRLRSGKASALKDYLAEAHGILIRDASNFDGLDERFFRIATQTPEENDRLVKAIEQWFAEE</sequence>
<dbReference type="EMBL" id="RQYF01000032">
    <property type="protein sequence ID" value="RRD90844.1"/>
    <property type="molecule type" value="Genomic_DNA"/>
</dbReference>
<dbReference type="PANTHER" id="PTHR42885:SF1">
    <property type="entry name" value="THREONINE-PHOSPHATE DECARBOXYLASE"/>
    <property type="match status" value="1"/>
</dbReference>
<accession>A0A3P2A606</accession>
<evidence type="ECO:0000256" key="2">
    <source>
        <dbReference type="ARBA" id="ARBA00022898"/>
    </source>
</evidence>
<comment type="cofactor">
    <cofactor evidence="1 3">
        <name>pyridoxal 5'-phosphate</name>
        <dbReference type="ChEBI" id="CHEBI:597326"/>
    </cofactor>
</comment>
<dbReference type="CDD" id="cd00609">
    <property type="entry name" value="AAT_like"/>
    <property type="match status" value="1"/>
</dbReference>
<protein>
    <recommendedName>
        <fullName evidence="3">Aminotransferase</fullName>
        <ecNumber evidence="3">2.6.1.-</ecNumber>
    </recommendedName>
</protein>
<comment type="similarity">
    <text evidence="3">Belongs to the class-I pyridoxal-phosphate-dependent aminotransferase family.</text>
</comment>
<dbReference type="InterPro" id="IPR015422">
    <property type="entry name" value="PyrdxlP-dep_Trfase_small"/>
</dbReference>
<gene>
    <name evidence="5" type="ORF">EII33_07870</name>
</gene>
<evidence type="ECO:0000313" key="6">
    <source>
        <dbReference type="Proteomes" id="UP000279562"/>
    </source>
</evidence>
<feature type="domain" description="Aminotransferase class I/classII large" evidence="4">
    <location>
        <begin position="48"/>
        <end position="346"/>
    </location>
</feature>
<evidence type="ECO:0000256" key="1">
    <source>
        <dbReference type="ARBA" id="ARBA00001933"/>
    </source>
</evidence>
<evidence type="ECO:0000256" key="3">
    <source>
        <dbReference type="RuleBase" id="RU000481"/>
    </source>
</evidence>
<dbReference type="Gene3D" id="3.90.1150.10">
    <property type="entry name" value="Aspartate Aminotransferase, domain 1"/>
    <property type="match status" value="1"/>
</dbReference>
<dbReference type="Proteomes" id="UP000279562">
    <property type="component" value="Unassembled WGS sequence"/>
</dbReference>
<name>A0A3P2A606_9BACE</name>
<dbReference type="EC" id="2.6.1.-" evidence="3"/>
<keyword evidence="3 5" id="KW-0032">Aminotransferase</keyword>
<dbReference type="PROSITE" id="PS00105">
    <property type="entry name" value="AA_TRANSFER_CLASS_1"/>
    <property type="match status" value="1"/>
</dbReference>
<comment type="caution">
    <text evidence="5">The sequence shown here is derived from an EMBL/GenBank/DDBJ whole genome shotgun (WGS) entry which is preliminary data.</text>
</comment>
<evidence type="ECO:0000313" key="5">
    <source>
        <dbReference type="EMBL" id="RRD90844.1"/>
    </source>
</evidence>
<proteinExistence type="inferred from homology"/>
<keyword evidence="2" id="KW-0663">Pyridoxal phosphate</keyword>
<dbReference type="InterPro" id="IPR004839">
    <property type="entry name" value="Aminotransferase_I/II_large"/>
</dbReference>
<organism evidence="5 6">
    <name type="scientific">Prevotella heparinolytica</name>
    <dbReference type="NCBI Taxonomy" id="28113"/>
    <lineage>
        <taxon>Bacteria</taxon>
        <taxon>Pseudomonadati</taxon>
        <taxon>Bacteroidota</taxon>
        <taxon>Bacteroidia</taxon>
        <taxon>Bacteroidales</taxon>
        <taxon>Bacteroidaceae</taxon>
        <taxon>Bacteroides</taxon>
    </lineage>
</organism>